<sequence length="57" mass="6436">MYIKYPFVKIVVVKRKNAISNIRVLSKSVIVWFCSGLNLHNSTPDANICIIGVMLEV</sequence>
<dbReference type="EMBL" id="MN740362">
    <property type="protein sequence ID" value="QHU02734.1"/>
    <property type="molecule type" value="Genomic_DNA"/>
</dbReference>
<evidence type="ECO:0000313" key="1">
    <source>
        <dbReference type="EMBL" id="QHU02734.1"/>
    </source>
</evidence>
<name>A0A6C0JGF1_9ZZZZ</name>
<proteinExistence type="predicted"/>
<protein>
    <submittedName>
        <fullName evidence="1">Uncharacterized protein</fullName>
    </submittedName>
</protein>
<dbReference type="AlphaFoldDB" id="A0A6C0JGF1"/>
<accession>A0A6C0JGF1</accession>
<organism evidence="1">
    <name type="scientific">viral metagenome</name>
    <dbReference type="NCBI Taxonomy" id="1070528"/>
    <lineage>
        <taxon>unclassified sequences</taxon>
        <taxon>metagenomes</taxon>
        <taxon>organismal metagenomes</taxon>
    </lineage>
</organism>
<reference evidence="1" key="1">
    <citation type="journal article" date="2020" name="Nature">
        <title>Giant virus diversity and host interactions through global metagenomics.</title>
        <authorList>
            <person name="Schulz F."/>
            <person name="Roux S."/>
            <person name="Paez-Espino D."/>
            <person name="Jungbluth S."/>
            <person name="Walsh D.A."/>
            <person name="Denef V.J."/>
            <person name="McMahon K.D."/>
            <person name="Konstantinidis K.T."/>
            <person name="Eloe-Fadrosh E.A."/>
            <person name="Kyrpides N.C."/>
            <person name="Woyke T."/>
        </authorList>
    </citation>
    <scope>NUCLEOTIDE SEQUENCE</scope>
    <source>
        <strain evidence="1">GVMAG-M-3300025880-76</strain>
    </source>
</reference>